<dbReference type="EMBL" id="JBHTJL010000003">
    <property type="protein sequence ID" value="MFD1061982.1"/>
    <property type="molecule type" value="Genomic_DNA"/>
</dbReference>
<evidence type="ECO:0000313" key="2">
    <source>
        <dbReference type="Proteomes" id="UP001597013"/>
    </source>
</evidence>
<dbReference type="InterPro" id="IPR003787">
    <property type="entry name" value="Sulphur_relay_DsrE/F-like"/>
</dbReference>
<dbReference type="RefSeq" id="WP_386127402.1">
    <property type="nucleotide sequence ID" value="NZ_JBHTJL010000003.1"/>
</dbReference>
<evidence type="ECO:0000313" key="1">
    <source>
        <dbReference type="EMBL" id="MFD1061982.1"/>
    </source>
</evidence>
<dbReference type="Pfam" id="PF02635">
    <property type="entry name" value="DsrE"/>
    <property type="match status" value="1"/>
</dbReference>
<protein>
    <submittedName>
        <fullName evidence="1">DsrE family protein</fullName>
    </submittedName>
</protein>
<dbReference type="PANTHER" id="PTHR37691">
    <property type="entry name" value="BLR3518 PROTEIN"/>
    <property type="match status" value="1"/>
</dbReference>
<proteinExistence type="predicted"/>
<comment type="caution">
    <text evidence="1">The sequence shown here is derived from an EMBL/GenBank/DDBJ whole genome shotgun (WGS) entry which is preliminary data.</text>
</comment>
<dbReference type="InterPro" id="IPR027396">
    <property type="entry name" value="DsrEFH-like"/>
</dbReference>
<keyword evidence="2" id="KW-1185">Reference proteome</keyword>
<accession>A0ABW3N2P2</accession>
<dbReference type="Gene3D" id="3.40.1260.10">
    <property type="entry name" value="DsrEFH-like"/>
    <property type="match status" value="1"/>
</dbReference>
<gene>
    <name evidence="1" type="ORF">ACFQ1Q_01890</name>
</gene>
<reference evidence="2" key="1">
    <citation type="journal article" date="2019" name="Int. J. Syst. Evol. Microbiol.">
        <title>The Global Catalogue of Microorganisms (GCM) 10K type strain sequencing project: providing services to taxonomists for standard genome sequencing and annotation.</title>
        <authorList>
            <consortium name="The Broad Institute Genomics Platform"/>
            <consortium name="The Broad Institute Genome Sequencing Center for Infectious Disease"/>
            <person name="Wu L."/>
            <person name="Ma J."/>
        </authorList>
    </citation>
    <scope>NUCLEOTIDE SEQUENCE [LARGE SCALE GENOMIC DNA]</scope>
    <source>
        <strain evidence="2">CCUG 62215</strain>
    </source>
</reference>
<organism evidence="1 2">
    <name type="scientific">Winogradskyella litorisediminis</name>
    <dbReference type="NCBI Taxonomy" id="1156618"/>
    <lineage>
        <taxon>Bacteria</taxon>
        <taxon>Pseudomonadati</taxon>
        <taxon>Bacteroidota</taxon>
        <taxon>Flavobacteriia</taxon>
        <taxon>Flavobacteriales</taxon>
        <taxon>Flavobacteriaceae</taxon>
        <taxon>Winogradskyella</taxon>
    </lineage>
</organism>
<sequence length="180" mass="20069">MKKKTLLFYIAVCAIYLISAQDNRIDGKIITGFGETFKVENPEIATNINATLKVIFDVSKSPEDNSKVNSYIVTAARFLNMHADEGMDISQLKVALTIHGGAWKDILTDEEYLKKFGTKNPNTILIKQLNDAGVDIILCGQTANFRKVSRTDVNPNVKLALSAMTALIQYQNNGYQFIKF</sequence>
<name>A0ABW3N2P2_9FLAO</name>
<dbReference type="Proteomes" id="UP001597013">
    <property type="component" value="Unassembled WGS sequence"/>
</dbReference>
<dbReference type="PANTHER" id="PTHR37691:SF1">
    <property type="entry name" value="BLR3518 PROTEIN"/>
    <property type="match status" value="1"/>
</dbReference>
<dbReference type="SUPFAM" id="SSF75169">
    <property type="entry name" value="DsrEFH-like"/>
    <property type="match status" value="1"/>
</dbReference>